<proteinExistence type="predicted"/>
<dbReference type="InterPro" id="IPR024344">
    <property type="entry name" value="MDMPI_metal-binding"/>
</dbReference>
<evidence type="ECO:0000259" key="1">
    <source>
        <dbReference type="Pfam" id="PF11716"/>
    </source>
</evidence>
<dbReference type="Gene3D" id="1.20.120.450">
    <property type="entry name" value="dinb family like domain"/>
    <property type="match status" value="1"/>
</dbReference>
<dbReference type="Proteomes" id="UP000331127">
    <property type="component" value="Unassembled WGS sequence"/>
</dbReference>
<dbReference type="NCBIfam" id="TIGR03086">
    <property type="entry name" value="TIGR03086 family metal-binding protein"/>
    <property type="match status" value="1"/>
</dbReference>
<dbReference type="SUPFAM" id="SSF109854">
    <property type="entry name" value="DinB/YfiT-like putative metalloenzymes"/>
    <property type="match status" value="1"/>
</dbReference>
<dbReference type="InterPro" id="IPR034660">
    <property type="entry name" value="DinB/YfiT-like"/>
</dbReference>
<dbReference type="EMBL" id="BLAE01000054">
    <property type="protein sequence ID" value="GES14131.1"/>
    <property type="molecule type" value="Genomic_DNA"/>
</dbReference>
<keyword evidence="3" id="KW-1185">Reference proteome</keyword>
<gene>
    <name evidence="2" type="ORF">Amac_077280</name>
</gene>
<dbReference type="RefSeq" id="WP_246268986.1">
    <property type="nucleotide sequence ID" value="NZ_BAAAHL010000062.1"/>
</dbReference>
<feature type="domain" description="Mycothiol-dependent maleylpyruvate isomerase metal-binding" evidence="1">
    <location>
        <begin position="29"/>
        <end position="139"/>
    </location>
</feature>
<dbReference type="Pfam" id="PF11716">
    <property type="entry name" value="MDMPI_N"/>
    <property type="match status" value="1"/>
</dbReference>
<organism evidence="2 3">
    <name type="scientific">Acrocarpospora macrocephala</name>
    <dbReference type="NCBI Taxonomy" id="150177"/>
    <lineage>
        <taxon>Bacteria</taxon>
        <taxon>Bacillati</taxon>
        <taxon>Actinomycetota</taxon>
        <taxon>Actinomycetes</taxon>
        <taxon>Streptosporangiales</taxon>
        <taxon>Streptosporangiaceae</taxon>
        <taxon>Acrocarpospora</taxon>
    </lineage>
</organism>
<reference evidence="2 3" key="1">
    <citation type="submission" date="2019-10" db="EMBL/GenBank/DDBJ databases">
        <title>Whole genome shotgun sequence of Acrocarpospora macrocephala NBRC 16266.</title>
        <authorList>
            <person name="Ichikawa N."/>
            <person name="Kimura A."/>
            <person name="Kitahashi Y."/>
            <person name="Komaki H."/>
            <person name="Oguchi A."/>
        </authorList>
    </citation>
    <scope>NUCLEOTIDE SEQUENCE [LARGE SCALE GENOMIC DNA]</scope>
    <source>
        <strain evidence="2 3">NBRC 16266</strain>
    </source>
</reference>
<accession>A0A5M3X3C0</accession>
<dbReference type="AlphaFoldDB" id="A0A5M3X3C0"/>
<dbReference type="InterPro" id="IPR017517">
    <property type="entry name" value="Maleyloyr_isom"/>
</dbReference>
<comment type="caution">
    <text evidence="2">The sequence shown here is derived from an EMBL/GenBank/DDBJ whole genome shotgun (WGS) entry which is preliminary data.</text>
</comment>
<dbReference type="NCBIfam" id="TIGR03083">
    <property type="entry name" value="maleylpyruvate isomerase family mycothiol-dependent enzyme"/>
    <property type="match status" value="1"/>
</dbReference>
<evidence type="ECO:0000313" key="2">
    <source>
        <dbReference type="EMBL" id="GES14131.1"/>
    </source>
</evidence>
<protein>
    <recommendedName>
        <fullName evidence="1">Mycothiol-dependent maleylpyruvate isomerase metal-binding domain-containing protein</fullName>
    </recommendedName>
</protein>
<name>A0A5M3X3C0_9ACTN</name>
<dbReference type="InterPro" id="IPR017520">
    <property type="entry name" value="CHP03086"/>
</dbReference>
<sequence>MTRRLDVSYMDEVPKISDIAARYQSRANAFEAKIIAVRPEQWSNQSPCTDWNARDVVRHIIDMHAAMLRPLDRTLSPAPTVDEDPLAAFRAARADVETLLHTPELATTTTETPSGPMSVEDHIDQVVSADMVLHGWDLAKATGQDPTMNPSEVLAMWPTVQHVPDKLRIPEAFGPGIIVYGPEVKVAEDSSLQDRILGLIGRDPNWTPPN</sequence>
<dbReference type="GO" id="GO:0046872">
    <property type="term" value="F:metal ion binding"/>
    <property type="evidence" value="ECO:0007669"/>
    <property type="project" value="InterPro"/>
</dbReference>
<evidence type="ECO:0000313" key="3">
    <source>
        <dbReference type="Proteomes" id="UP000331127"/>
    </source>
</evidence>